<organism evidence="2 3">
    <name type="scientific">Candidatus Competibacter phosphatis</name>
    <dbReference type="NCBI Taxonomy" id="221280"/>
    <lineage>
        <taxon>Bacteria</taxon>
        <taxon>Pseudomonadati</taxon>
        <taxon>Pseudomonadota</taxon>
        <taxon>Gammaproteobacteria</taxon>
        <taxon>Candidatus Competibacteraceae</taxon>
        <taxon>Candidatus Competibacter</taxon>
    </lineage>
</organism>
<evidence type="ECO:0000313" key="3">
    <source>
        <dbReference type="Proteomes" id="UP000760480"/>
    </source>
</evidence>
<evidence type="ECO:0000256" key="1">
    <source>
        <dbReference type="SAM" id="MobiDB-lite"/>
    </source>
</evidence>
<feature type="region of interest" description="Disordered" evidence="1">
    <location>
        <begin position="86"/>
        <end position="128"/>
    </location>
</feature>
<dbReference type="Proteomes" id="UP000760480">
    <property type="component" value="Unassembled WGS sequence"/>
</dbReference>
<comment type="caution">
    <text evidence="2">The sequence shown here is derived from an EMBL/GenBank/DDBJ whole genome shotgun (WGS) entry which is preliminary data.</text>
</comment>
<feature type="non-terminal residue" evidence="2">
    <location>
        <position position="142"/>
    </location>
</feature>
<gene>
    <name evidence="2" type="ORF">E4P82_20225</name>
</gene>
<sequence length="142" mass="15689">MKKHNIEHRKPSASPVRSVDVAALSRELAALPAVPPTARPRTQRDLIEQLREPLIEALVDRHYSFAALAEVLSQWGIDIRPDTLRRYLGPVDPNRRVSPRRVPPADRPPVGEPSPVPNAPPRGGSPDAIVRLDTAWAETPSE</sequence>
<feature type="compositionally biased region" description="Pro residues" evidence="1">
    <location>
        <begin position="101"/>
        <end position="120"/>
    </location>
</feature>
<accession>A0ABX1TTN6</accession>
<reference evidence="2 3" key="1">
    <citation type="submission" date="2019-03" db="EMBL/GenBank/DDBJ databases">
        <title>Metabolic reconstructions from genomes of highly enriched 'Candidatus Accumulibacter' and 'Candidatus Competibacter' bioreactor populations.</title>
        <authorList>
            <person name="Annavajhala M.K."/>
            <person name="Welles L."/>
            <person name="Abbas B."/>
            <person name="Sorokin D."/>
            <person name="Park H."/>
            <person name="Van Loosdrecht M."/>
            <person name="Chandran K."/>
        </authorList>
    </citation>
    <scope>NUCLEOTIDE SEQUENCE [LARGE SCALE GENOMIC DNA]</scope>
    <source>
        <strain evidence="2 3">SBR_G</strain>
    </source>
</reference>
<protein>
    <recommendedName>
        <fullName evidence="4">Transposase</fullName>
    </recommendedName>
</protein>
<dbReference type="EMBL" id="SPMZ01000087">
    <property type="protein sequence ID" value="NMQ21321.1"/>
    <property type="molecule type" value="Genomic_DNA"/>
</dbReference>
<evidence type="ECO:0000313" key="2">
    <source>
        <dbReference type="EMBL" id="NMQ21321.1"/>
    </source>
</evidence>
<proteinExistence type="predicted"/>
<evidence type="ECO:0008006" key="4">
    <source>
        <dbReference type="Google" id="ProtNLM"/>
    </source>
</evidence>
<name>A0ABX1TTN6_9GAMM</name>
<keyword evidence="3" id="KW-1185">Reference proteome</keyword>